<reference evidence="6" key="1">
    <citation type="submission" date="2020-01" db="EMBL/GenBank/DDBJ databases">
        <authorList>
            <person name="Meier V. D."/>
            <person name="Meier V D."/>
        </authorList>
    </citation>
    <scope>NUCLEOTIDE SEQUENCE</scope>
    <source>
        <strain evidence="6">HLG_WM_MAG_07</strain>
    </source>
</reference>
<evidence type="ECO:0000256" key="4">
    <source>
        <dbReference type="ARBA" id="ARBA00022833"/>
    </source>
</evidence>
<sequence length="348" mass="38346">MTIEINGIAIAPGEEVFIDLPLPPLYTHEALSMPVHVINGKRDGPRLFVSAAMHGDEINGVDIIRRLLKHEELNANDIRGTLIAIPVVNVYGFITKSRYLPDRRDLNRSFPGSSAGSMASRLAHLFVTEIATQCTHGIDLHTAAEGRENLPQIRAALTNNEIKKMACAFGAPVVKHNASFLEGSMRETADKLGIPVLLYEAGEALRFNELSIRAGVEGVINVMRAINMLPDHETCLLSKQPRLTHSSKWERATHSGILRTITPLGERVREGDLLGIISDPFGEKEEHILSSTEGIVIGKSTLPLVYEGEALYHIAHFDAPQSIAQSVEDFQQQHDPELYEIPDEPPVK</sequence>
<dbReference type="InterPro" id="IPR043795">
    <property type="entry name" value="N-alpha-Ac-DABA-like"/>
</dbReference>
<comment type="cofactor">
    <cofactor evidence="1">
        <name>Zn(2+)</name>
        <dbReference type="ChEBI" id="CHEBI:29105"/>
    </cofactor>
</comment>
<dbReference type="PANTHER" id="PTHR37326">
    <property type="entry name" value="BLL3975 PROTEIN"/>
    <property type="match status" value="1"/>
</dbReference>
<protein>
    <submittedName>
        <fullName evidence="6">FIG003737: Predicted deacylase</fullName>
    </submittedName>
</protein>
<dbReference type="Pfam" id="PF24827">
    <property type="entry name" value="AstE_AspA_cat"/>
    <property type="match status" value="1"/>
</dbReference>
<name>A0A6S6UHN9_9GAMM</name>
<dbReference type="Gene3D" id="3.40.630.10">
    <property type="entry name" value="Zn peptidases"/>
    <property type="match status" value="1"/>
</dbReference>
<dbReference type="AlphaFoldDB" id="A0A6S6UHN9"/>
<evidence type="ECO:0000259" key="5">
    <source>
        <dbReference type="Pfam" id="PF24827"/>
    </source>
</evidence>
<evidence type="ECO:0000256" key="1">
    <source>
        <dbReference type="ARBA" id="ARBA00001947"/>
    </source>
</evidence>
<dbReference type="PIRSF" id="PIRSF039012">
    <property type="entry name" value="ASP"/>
    <property type="match status" value="1"/>
</dbReference>
<dbReference type="CDD" id="cd06251">
    <property type="entry name" value="M14_ASTE_ASPA-like"/>
    <property type="match status" value="1"/>
</dbReference>
<evidence type="ECO:0000256" key="2">
    <source>
        <dbReference type="ARBA" id="ARBA00022723"/>
    </source>
</evidence>
<gene>
    <name evidence="6" type="ORF">HELGO_WM8459</name>
</gene>
<dbReference type="EMBL" id="CACVAY010000141">
    <property type="protein sequence ID" value="CAA6827670.1"/>
    <property type="molecule type" value="Genomic_DNA"/>
</dbReference>
<feature type="domain" description="Succinylglutamate desuccinylase/Aspartoacylase catalytic" evidence="5">
    <location>
        <begin position="43"/>
        <end position="226"/>
    </location>
</feature>
<accession>A0A6S6UHN9</accession>
<keyword evidence="4" id="KW-0862">Zinc</keyword>
<dbReference type="InterPro" id="IPR053138">
    <property type="entry name" value="N-alpha-Ac-DABA_deacetylase"/>
</dbReference>
<dbReference type="SUPFAM" id="SSF53187">
    <property type="entry name" value="Zn-dependent exopeptidases"/>
    <property type="match status" value="1"/>
</dbReference>
<proteinExistence type="predicted"/>
<keyword evidence="3" id="KW-0378">Hydrolase</keyword>
<dbReference type="GO" id="GO:0016811">
    <property type="term" value="F:hydrolase activity, acting on carbon-nitrogen (but not peptide) bonds, in linear amides"/>
    <property type="evidence" value="ECO:0007669"/>
    <property type="project" value="InterPro"/>
</dbReference>
<organism evidence="6">
    <name type="scientific">uncultured Thiotrichaceae bacterium</name>
    <dbReference type="NCBI Taxonomy" id="298394"/>
    <lineage>
        <taxon>Bacteria</taxon>
        <taxon>Pseudomonadati</taxon>
        <taxon>Pseudomonadota</taxon>
        <taxon>Gammaproteobacteria</taxon>
        <taxon>Thiotrichales</taxon>
        <taxon>Thiotrichaceae</taxon>
        <taxon>environmental samples</taxon>
    </lineage>
</organism>
<evidence type="ECO:0000256" key="3">
    <source>
        <dbReference type="ARBA" id="ARBA00022801"/>
    </source>
</evidence>
<keyword evidence="2" id="KW-0479">Metal-binding</keyword>
<dbReference type="InterPro" id="IPR055438">
    <property type="entry name" value="AstE_AspA_cat"/>
</dbReference>
<dbReference type="PANTHER" id="PTHR37326:SF2">
    <property type="entry name" value="SUCCINYLGLUTAMATE DESUCCINYLASE_ASPARTOACYLASE FAMILY PROTEIN"/>
    <property type="match status" value="1"/>
</dbReference>
<evidence type="ECO:0000313" key="6">
    <source>
        <dbReference type="EMBL" id="CAA6827670.1"/>
    </source>
</evidence>
<dbReference type="GO" id="GO:0046872">
    <property type="term" value="F:metal ion binding"/>
    <property type="evidence" value="ECO:0007669"/>
    <property type="project" value="UniProtKB-KW"/>
</dbReference>
<dbReference type="GO" id="GO:0016788">
    <property type="term" value="F:hydrolase activity, acting on ester bonds"/>
    <property type="evidence" value="ECO:0007669"/>
    <property type="project" value="InterPro"/>
</dbReference>